<dbReference type="PROSITE" id="PS51257">
    <property type="entry name" value="PROKAR_LIPOPROTEIN"/>
    <property type="match status" value="1"/>
</dbReference>
<sequence>MRRLLLLVLLILGLAGCSRTPDEERIRAAIAAMEQAVEKREPRAFMEHIAPDFIGTDASFDRAAMHNLMRAQFLGNQGISVLLGPIEVNLQGERATAKMTATLTGGSGGWIPERGAIYDIESGWKRDGGEWQCISASWQQR</sequence>
<dbReference type="AlphaFoldDB" id="A0A4R6YRI9"/>
<name>A0A4R6YRI9_9GAMM</name>
<dbReference type="Pfam" id="PF13577">
    <property type="entry name" value="SnoaL_4"/>
    <property type="match status" value="1"/>
</dbReference>
<feature type="domain" description="SnoaL-like" evidence="1">
    <location>
        <begin position="20"/>
        <end position="132"/>
    </location>
</feature>
<evidence type="ECO:0000313" key="2">
    <source>
        <dbReference type="EMBL" id="TDR40725.1"/>
    </source>
</evidence>
<evidence type="ECO:0000259" key="1">
    <source>
        <dbReference type="Pfam" id="PF13577"/>
    </source>
</evidence>
<organism evidence="2 3">
    <name type="scientific">Tahibacter aquaticus</name>
    <dbReference type="NCBI Taxonomy" id="520092"/>
    <lineage>
        <taxon>Bacteria</taxon>
        <taxon>Pseudomonadati</taxon>
        <taxon>Pseudomonadota</taxon>
        <taxon>Gammaproteobacteria</taxon>
        <taxon>Lysobacterales</taxon>
        <taxon>Rhodanobacteraceae</taxon>
        <taxon>Tahibacter</taxon>
    </lineage>
</organism>
<keyword evidence="3" id="KW-1185">Reference proteome</keyword>
<dbReference type="EMBL" id="SNZH01000012">
    <property type="protein sequence ID" value="TDR40725.1"/>
    <property type="molecule type" value="Genomic_DNA"/>
</dbReference>
<dbReference type="RefSeq" id="WP_133820098.1">
    <property type="nucleotide sequence ID" value="NZ_SNZH01000012.1"/>
</dbReference>
<dbReference type="InterPro" id="IPR037401">
    <property type="entry name" value="SnoaL-like"/>
</dbReference>
<dbReference type="SUPFAM" id="SSF54427">
    <property type="entry name" value="NTF2-like"/>
    <property type="match status" value="1"/>
</dbReference>
<evidence type="ECO:0000313" key="3">
    <source>
        <dbReference type="Proteomes" id="UP000295293"/>
    </source>
</evidence>
<protein>
    <submittedName>
        <fullName evidence="2">Uncharacterized protein DUF4440</fullName>
    </submittedName>
</protein>
<dbReference type="Gene3D" id="3.10.450.50">
    <property type="match status" value="1"/>
</dbReference>
<accession>A0A4R6YRI9</accession>
<proteinExistence type="predicted"/>
<gene>
    <name evidence="2" type="ORF">DFR29_11239</name>
</gene>
<dbReference type="InterPro" id="IPR032710">
    <property type="entry name" value="NTF2-like_dom_sf"/>
</dbReference>
<dbReference type="Proteomes" id="UP000295293">
    <property type="component" value="Unassembled WGS sequence"/>
</dbReference>
<reference evidence="2 3" key="1">
    <citation type="submission" date="2019-03" db="EMBL/GenBank/DDBJ databases">
        <title>Genomic Encyclopedia of Type Strains, Phase IV (KMG-IV): sequencing the most valuable type-strain genomes for metagenomic binning, comparative biology and taxonomic classification.</title>
        <authorList>
            <person name="Goeker M."/>
        </authorList>
    </citation>
    <scope>NUCLEOTIDE SEQUENCE [LARGE SCALE GENOMIC DNA]</scope>
    <source>
        <strain evidence="2 3">DSM 21667</strain>
    </source>
</reference>
<dbReference type="OrthoDB" id="5801455at2"/>
<comment type="caution">
    <text evidence="2">The sequence shown here is derived from an EMBL/GenBank/DDBJ whole genome shotgun (WGS) entry which is preliminary data.</text>
</comment>